<reference evidence="1 2" key="1">
    <citation type="submission" date="2019-09" db="EMBL/GenBank/DDBJ databases">
        <title>Flavobacterium sp. nov., isolated from glacier ice.</title>
        <authorList>
            <person name="Liu Q."/>
        </authorList>
    </citation>
    <scope>NUCLEOTIDE SEQUENCE [LARGE SCALE GENOMIC DNA]</scope>
    <source>
        <strain evidence="1 2">NBRC 112527</strain>
    </source>
</reference>
<organism evidence="1 2">
    <name type="scientific">Flavobacterium luteum</name>
    <dbReference type="NCBI Taxonomy" id="2026654"/>
    <lineage>
        <taxon>Bacteria</taxon>
        <taxon>Pseudomonadati</taxon>
        <taxon>Bacteroidota</taxon>
        <taxon>Flavobacteriia</taxon>
        <taxon>Flavobacteriales</taxon>
        <taxon>Flavobacteriaceae</taxon>
        <taxon>Flavobacterium</taxon>
    </lineage>
</organism>
<dbReference type="PROSITE" id="PS51257">
    <property type="entry name" value="PROKAR_LIPOPROTEIN"/>
    <property type="match status" value="1"/>
</dbReference>
<name>A0A7J5AKA1_9FLAO</name>
<dbReference type="OrthoDB" id="1111178at2"/>
<evidence type="ECO:0000313" key="1">
    <source>
        <dbReference type="EMBL" id="KAB1158032.1"/>
    </source>
</evidence>
<dbReference type="AlphaFoldDB" id="A0A7J5AKA1"/>
<dbReference type="EMBL" id="WAEM01000001">
    <property type="protein sequence ID" value="KAB1158032.1"/>
    <property type="molecule type" value="Genomic_DNA"/>
</dbReference>
<evidence type="ECO:0000313" key="2">
    <source>
        <dbReference type="Proteomes" id="UP000490922"/>
    </source>
</evidence>
<protein>
    <submittedName>
        <fullName evidence="1">Right-handed parallel beta-helix repeat-containing protein</fullName>
    </submittedName>
</protein>
<keyword evidence="2" id="KW-1185">Reference proteome</keyword>
<comment type="caution">
    <text evidence="1">The sequence shown here is derived from an EMBL/GenBank/DDBJ whole genome shotgun (WGS) entry which is preliminary data.</text>
</comment>
<dbReference type="Gene3D" id="2.160.20.10">
    <property type="entry name" value="Single-stranded right-handed beta-helix, Pectin lyase-like"/>
    <property type="match status" value="1"/>
</dbReference>
<dbReference type="SUPFAM" id="SSF51126">
    <property type="entry name" value="Pectin lyase-like"/>
    <property type="match status" value="1"/>
</dbReference>
<proteinExistence type="predicted"/>
<dbReference type="InterPro" id="IPR011050">
    <property type="entry name" value="Pectin_lyase_fold/virulence"/>
</dbReference>
<dbReference type="InterPro" id="IPR012334">
    <property type="entry name" value="Pectin_lyas_fold"/>
</dbReference>
<sequence>MRKFIYIFLIGIVIFMSSCRKDFDTVPSSGNLQFSKNTVYLDTVFTDIGSSTYTLKVYNRSNKDIAIPTIKLKKTNSKYRIMVDGMTGEDKDGNGIGDGKLFNNVELLAKDSLYIFIETTASITDANPTDFLYTDEIEFDTGSNLQKVNLVTLIQDAIFLYPQKYEDGTKESLLLGVDEDNLEIRINGFELNENDPINGDEFHFTNEKPYVIYGYAGVPQGKILKIDAGARVYFHSESGLIIQPKAQLRINGAVSPNPDKPQENEVIFEGDRLEPEFSDTPGQWGVVWLRDESTSFVNHLTLKNASLGFLMQKSDLRITNSQIYNSSNYGILARTSTILGENLVMNYAGQASLTCTIGGDYNFTHCTFNNNWNSSKQLAVYLSNFEKNEDESITVSNLDQATFNNCIIYGSNNVELFLDKVDSAIFNSSFENCLIKFNDTGTGIAKNEIYNFIRNQEFGNIKNKDPKFYNINQNKLNIDENSAAFQKGSALYRIPTDILGISRSSIPDIGAFQSAPFPK</sequence>
<accession>A0A7J5AKA1</accession>
<dbReference type="RefSeq" id="WP_151106225.1">
    <property type="nucleotide sequence ID" value="NZ_WAEM01000001.1"/>
</dbReference>
<dbReference type="Proteomes" id="UP000490922">
    <property type="component" value="Unassembled WGS sequence"/>
</dbReference>
<gene>
    <name evidence="1" type="ORF">F6464_02825</name>
</gene>